<dbReference type="InterPro" id="IPR002397">
    <property type="entry name" value="Cyt_P450_B"/>
</dbReference>
<dbReference type="PRINTS" id="PR00359">
    <property type="entry name" value="BP450"/>
</dbReference>
<evidence type="ECO:0000313" key="5">
    <source>
        <dbReference type="EMBL" id="CAB5034952.1"/>
    </source>
</evidence>
<dbReference type="GO" id="GO:0016705">
    <property type="term" value="F:oxidoreductase activity, acting on paired donors, with incorporation or reduction of molecular oxygen"/>
    <property type="evidence" value="ECO:0007669"/>
    <property type="project" value="InterPro"/>
</dbReference>
<dbReference type="SUPFAM" id="SSF48264">
    <property type="entry name" value="Cytochrome P450"/>
    <property type="match status" value="1"/>
</dbReference>
<dbReference type="AlphaFoldDB" id="A0A6J7S2A9"/>
<accession>A0A6J7S2A9</accession>
<evidence type="ECO:0000313" key="4">
    <source>
        <dbReference type="EMBL" id="CAB4897196.1"/>
    </source>
</evidence>
<evidence type="ECO:0000313" key="6">
    <source>
        <dbReference type="EMBL" id="CAB5052552.1"/>
    </source>
</evidence>
<dbReference type="EMBL" id="CAEZZQ010000060">
    <property type="protein sequence ID" value="CAB4778227.1"/>
    <property type="molecule type" value="Genomic_DNA"/>
</dbReference>
<name>A0A6J7S2A9_9ZZZZ</name>
<evidence type="ECO:0000313" key="3">
    <source>
        <dbReference type="EMBL" id="CAB4778227.1"/>
    </source>
</evidence>
<protein>
    <submittedName>
        <fullName evidence="5">Unannotated protein</fullName>
    </submittedName>
</protein>
<dbReference type="GO" id="GO:0020037">
    <property type="term" value="F:heme binding"/>
    <property type="evidence" value="ECO:0007669"/>
    <property type="project" value="InterPro"/>
</dbReference>
<sequence length="397" mass="43696">MSDLQTFLSAVTVEDLERDPYPIYQRLRESQEIGYLPCVDLWFATTWSDVAAVGTENTVFSAELGGNSPLDIAFGGPSVLTMEGPHHLALRQSMDEKYRPKNVSSWIEDVVRPIARAQVAKLTPGKVDLLSQYFEPISVLSLGAVLGVGHLDDSTLRRWFYGLREGAINYESSQDRFAETAIIAREIDETMAEVFDRLERHPDDSTISHMLFTGMPEGQMRSRDALMPTIKVMLLGGAQEPGHGAASTMYGLLSHPDQLGAVLADPSLIPVAVDEGVRWVSPIGTQVRETQADVILGTTTLGKGARVAAVLSSANRDTAVFGTSADEFDINREKRAHAGFGFGRHFCTGHAFSKQQIAIALEELLARFPEMSLNPEHEVRFEGWEFRAPTALHVILK</sequence>
<evidence type="ECO:0000256" key="1">
    <source>
        <dbReference type="ARBA" id="ARBA00010617"/>
    </source>
</evidence>
<dbReference type="InterPro" id="IPR036396">
    <property type="entry name" value="Cyt_P450_sf"/>
</dbReference>
<dbReference type="EMBL" id="CAFBQA010000006">
    <property type="protein sequence ID" value="CAB5034952.1"/>
    <property type="molecule type" value="Genomic_DNA"/>
</dbReference>
<comment type="similarity">
    <text evidence="1">Belongs to the cytochrome P450 family.</text>
</comment>
<dbReference type="PANTHER" id="PTHR46696:SF1">
    <property type="entry name" value="CYTOCHROME P450 YJIB-RELATED"/>
    <property type="match status" value="1"/>
</dbReference>
<dbReference type="EMBL" id="CAFBQF010000059">
    <property type="protein sequence ID" value="CAB5052552.1"/>
    <property type="molecule type" value="Genomic_DNA"/>
</dbReference>
<dbReference type="GO" id="GO:0005506">
    <property type="term" value="F:iron ion binding"/>
    <property type="evidence" value="ECO:0007669"/>
    <property type="project" value="InterPro"/>
</dbReference>
<proteinExistence type="inferred from homology"/>
<dbReference type="Pfam" id="PF00067">
    <property type="entry name" value="p450"/>
    <property type="match status" value="1"/>
</dbReference>
<dbReference type="Gene3D" id="1.10.630.10">
    <property type="entry name" value="Cytochrome P450"/>
    <property type="match status" value="1"/>
</dbReference>
<dbReference type="InterPro" id="IPR001128">
    <property type="entry name" value="Cyt_P450"/>
</dbReference>
<gene>
    <name evidence="2" type="ORF">UFOPK2593_00986</name>
    <name evidence="3" type="ORF">UFOPK2894_01013</name>
    <name evidence="4" type="ORF">UFOPK3492_00746</name>
    <name evidence="5" type="ORF">UFOPK4234_00224</name>
    <name evidence="6" type="ORF">UFOPK4295_01097</name>
</gene>
<dbReference type="EMBL" id="CAFBMD010000047">
    <property type="protein sequence ID" value="CAB4897196.1"/>
    <property type="molecule type" value="Genomic_DNA"/>
</dbReference>
<dbReference type="PANTHER" id="PTHR46696">
    <property type="entry name" value="P450, PUTATIVE (EUROFUNG)-RELATED"/>
    <property type="match status" value="1"/>
</dbReference>
<dbReference type="EMBL" id="CAEZXW010000063">
    <property type="protein sequence ID" value="CAB4707786.1"/>
    <property type="molecule type" value="Genomic_DNA"/>
</dbReference>
<reference evidence="5" key="1">
    <citation type="submission" date="2020-05" db="EMBL/GenBank/DDBJ databases">
        <authorList>
            <person name="Chiriac C."/>
            <person name="Salcher M."/>
            <person name="Ghai R."/>
            <person name="Kavagutti S V."/>
        </authorList>
    </citation>
    <scope>NUCLEOTIDE SEQUENCE</scope>
</reference>
<evidence type="ECO:0000313" key="2">
    <source>
        <dbReference type="EMBL" id="CAB4707786.1"/>
    </source>
</evidence>
<dbReference type="GO" id="GO:0004497">
    <property type="term" value="F:monooxygenase activity"/>
    <property type="evidence" value="ECO:0007669"/>
    <property type="project" value="InterPro"/>
</dbReference>
<organism evidence="5">
    <name type="scientific">freshwater metagenome</name>
    <dbReference type="NCBI Taxonomy" id="449393"/>
    <lineage>
        <taxon>unclassified sequences</taxon>
        <taxon>metagenomes</taxon>
        <taxon>ecological metagenomes</taxon>
    </lineage>
</organism>